<dbReference type="EMBL" id="PYGK01000025">
    <property type="protein sequence ID" value="PSL20354.1"/>
    <property type="molecule type" value="Genomic_DNA"/>
</dbReference>
<reference evidence="2 3" key="1">
    <citation type="submission" date="2018-03" db="EMBL/GenBank/DDBJ databases">
        <title>Genomic Encyclopedia of Archaeal and Bacterial Type Strains, Phase II (KMG-II): from individual species to whole genera.</title>
        <authorList>
            <person name="Goeker M."/>
        </authorList>
    </citation>
    <scope>NUCLEOTIDE SEQUENCE [LARGE SCALE GENOMIC DNA]</scope>
    <source>
        <strain evidence="2 3">DSM 18107</strain>
    </source>
</reference>
<name>A0A2P8FF91_9BACT</name>
<proteinExistence type="predicted"/>
<evidence type="ECO:0000256" key="1">
    <source>
        <dbReference type="SAM" id="SignalP"/>
    </source>
</evidence>
<dbReference type="PROSITE" id="PS51257">
    <property type="entry name" value="PROKAR_LIPOPROTEIN"/>
    <property type="match status" value="1"/>
</dbReference>
<accession>A0A2P8FF91</accession>
<comment type="caution">
    <text evidence="2">The sequence shown here is derived from an EMBL/GenBank/DDBJ whole genome shotgun (WGS) entry which is preliminary data.</text>
</comment>
<dbReference type="OrthoDB" id="1488726at2"/>
<dbReference type="Proteomes" id="UP000240978">
    <property type="component" value="Unassembled WGS sequence"/>
</dbReference>
<feature type="chain" id="PRO_5015112194" evidence="1">
    <location>
        <begin position="16"/>
        <end position="363"/>
    </location>
</feature>
<keyword evidence="1" id="KW-0732">Signal</keyword>
<dbReference type="RefSeq" id="WP_106606144.1">
    <property type="nucleotide sequence ID" value="NZ_PYGK01000025.1"/>
</dbReference>
<organism evidence="2 3">
    <name type="scientific">Chitinophaga ginsengisoli</name>
    <dbReference type="NCBI Taxonomy" id="363837"/>
    <lineage>
        <taxon>Bacteria</taxon>
        <taxon>Pseudomonadati</taxon>
        <taxon>Bacteroidota</taxon>
        <taxon>Chitinophagia</taxon>
        <taxon>Chitinophagales</taxon>
        <taxon>Chitinophagaceae</taxon>
        <taxon>Chitinophaga</taxon>
    </lineage>
</organism>
<protein>
    <submittedName>
        <fullName evidence="2">Uncharacterized protein</fullName>
    </submittedName>
</protein>
<gene>
    <name evidence="2" type="ORF">CLV42_12556</name>
</gene>
<dbReference type="AlphaFoldDB" id="A0A2P8FF91"/>
<sequence>MKTFSLMTWSGMCLAALTFVSCSKDAKLQDHNKMAVVKAEADGDGAMLAKLLQQNGPQYEFFKIDGKQGGRIKTKQGSIYTFSPNSLVTQSGGPVSGSVDIVIKEISTPSNMIFASRPTANNGGAQLTSYGEFFVRATQSGQDLNLRADSAVAVQVPVAKRPAQEGVPLWGGDTSVIITTSGYNDVNQPVTIPVAASANQGVTWNPAPGFALFNGTNGTLNFRLDSLMTWRNCDALTNLPGPKTTVLGYFTNFYNPATQTSYGGEEPCMLFFKPAGVNTVVKLYNVILNAPVGRQGLLSYQNSVPIGQSGTFLAITALNGNFFAQKIPVTIPSPSGGFVGINFTLAPVTPAALVALIQSMNTP</sequence>
<evidence type="ECO:0000313" key="3">
    <source>
        <dbReference type="Proteomes" id="UP000240978"/>
    </source>
</evidence>
<feature type="signal peptide" evidence="1">
    <location>
        <begin position="1"/>
        <end position="15"/>
    </location>
</feature>
<evidence type="ECO:0000313" key="2">
    <source>
        <dbReference type="EMBL" id="PSL20354.1"/>
    </source>
</evidence>
<keyword evidence="3" id="KW-1185">Reference proteome</keyword>